<dbReference type="InterPro" id="IPR003497">
    <property type="entry name" value="BRO_N_domain"/>
</dbReference>
<keyword evidence="4" id="KW-1185">Reference proteome</keyword>
<dbReference type="NCBIfam" id="NF008573">
    <property type="entry name" value="PRK11525.1"/>
    <property type="match status" value="1"/>
</dbReference>
<proteinExistence type="predicted"/>
<evidence type="ECO:0000313" key="4">
    <source>
        <dbReference type="Proteomes" id="UP000192796"/>
    </source>
</evidence>
<evidence type="ECO:0000313" key="3">
    <source>
        <dbReference type="EMBL" id="OQP61238.1"/>
    </source>
</evidence>
<sequence length="284" mass="32335">MKQEQIKELFEKFESACYEIKGVECWSARELQDILGYKEWRNFMNVIEKAKEAVKNSGDQLDDHFVEVNKMVPIGSGSERTVDDVALTRYACYLVAQNGDPSKPAIAFAQTYFAVQTRKQEIIEQRLLDVARVSAREKLTKSEKKMSGILYEKGVDEKGFALIRSKGDQALFGGYTTTDMKRKLGVPASRPLADFLPTLTIKAKDFATELTSHNVQEKELRGETSIGQEHVDNNKAVRKMLVERGVKPEQLPAAEDVQKVKRKLESEEKKMLKDVKKEKRGRKK</sequence>
<dbReference type="EMBL" id="LVYD01000058">
    <property type="protein sequence ID" value="OQP61238.1"/>
    <property type="molecule type" value="Genomic_DNA"/>
</dbReference>
<comment type="caution">
    <text evidence="3">The sequence shown here is derived from an EMBL/GenBank/DDBJ whole genome shotgun (WGS) entry which is preliminary data.</text>
</comment>
<feature type="domain" description="Bro-N" evidence="2">
    <location>
        <begin position="21"/>
        <end position="109"/>
    </location>
</feature>
<evidence type="ECO:0000256" key="1">
    <source>
        <dbReference type="SAM" id="MobiDB-lite"/>
    </source>
</evidence>
<accession>A0A1V9FSD9</accession>
<evidence type="ECO:0000259" key="2">
    <source>
        <dbReference type="Pfam" id="PF02498"/>
    </source>
</evidence>
<organism evidence="3 4">
    <name type="scientific">Niastella vici</name>
    <dbReference type="NCBI Taxonomy" id="1703345"/>
    <lineage>
        <taxon>Bacteria</taxon>
        <taxon>Pseudomonadati</taxon>
        <taxon>Bacteroidota</taxon>
        <taxon>Chitinophagia</taxon>
        <taxon>Chitinophagales</taxon>
        <taxon>Chitinophagaceae</taxon>
        <taxon>Niastella</taxon>
    </lineage>
</organism>
<dbReference type="Proteomes" id="UP000192796">
    <property type="component" value="Unassembled WGS sequence"/>
</dbReference>
<dbReference type="AlphaFoldDB" id="A0A1V9FSD9"/>
<dbReference type="Pfam" id="PF02498">
    <property type="entry name" value="Bro-N"/>
    <property type="match status" value="1"/>
</dbReference>
<feature type="compositionally biased region" description="Basic and acidic residues" evidence="1">
    <location>
        <begin position="265"/>
        <end position="277"/>
    </location>
</feature>
<dbReference type="RefSeq" id="WP_081151746.1">
    <property type="nucleotide sequence ID" value="NZ_LVYD01000058.1"/>
</dbReference>
<name>A0A1V9FSD9_9BACT</name>
<dbReference type="STRING" id="1703345.A3860_05870"/>
<feature type="region of interest" description="Disordered" evidence="1">
    <location>
        <begin position="265"/>
        <end position="284"/>
    </location>
</feature>
<dbReference type="OrthoDB" id="9803893at2"/>
<gene>
    <name evidence="3" type="ORF">A3860_05870</name>
</gene>
<protein>
    <submittedName>
        <fullName evidence="3">Damage-inducible protein D</fullName>
    </submittedName>
</protein>
<reference evidence="3 4" key="1">
    <citation type="submission" date="2016-03" db="EMBL/GenBank/DDBJ databases">
        <title>Niastella vici sp. nov., isolated from farmland soil.</title>
        <authorList>
            <person name="Chen L."/>
            <person name="Wang D."/>
            <person name="Yang S."/>
            <person name="Wang G."/>
        </authorList>
    </citation>
    <scope>NUCLEOTIDE SEQUENCE [LARGE SCALE GENOMIC DNA]</scope>
    <source>
        <strain evidence="3 4">DJ57</strain>
    </source>
</reference>